<feature type="transmembrane region" description="Helical" evidence="1">
    <location>
        <begin position="87"/>
        <end position="106"/>
    </location>
</feature>
<organism evidence="3 4">
    <name type="scientific">Parabacteroides chinchillae</name>
    <dbReference type="NCBI Taxonomy" id="871327"/>
    <lineage>
        <taxon>Bacteria</taxon>
        <taxon>Pseudomonadati</taxon>
        <taxon>Bacteroidota</taxon>
        <taxon>Bacteroidia</taxon>
        <taxon>Bacteroidales</taxon>
        <taxon>Tannerellaceae</taxon>
        <taxon>Parabacteroides</taxon>
    </lineage>
</organism>
<dbReference type="PANTHER" id="PTHR34220:SF7">
    <property type="entry name" value="SENSOR HISTIDINE KINASE YPDA"/>
    <property type="match status" value="1"/>
</dbReference>
<gene>
    <name evidence="3" type="ORF">SAMN05444001_11541</name>
</gene>
<comment type="caution">
    <text evidence="3">The sequence shown here is derived from an EMBL/GenBank/DDBJ whole genome shotgun (WGS) entry which is preliminary data.</text>
</comment>
<feature type="domain" description="Signal transduction histidine kinase internal region" evidence="2">
    <location>
        <begin position="160"/>
        <end position="239"/>
    </location>
</feature>
<sequence>MVMDSFDAYITRNLPWASLVSTVFIIYPNISCLPWQLDLLNESGYMVFFLYFSYRIFFFWGLIYWLIRYNLRKIPSAQFKERFIRNFIYSLVAYLVFASVSFWISSFGFFTDFRGSTLISQFFTLCTLCTFIGYISMMYSRQREKEQEIERLRFENLQSRCNALANQINPHFFFNSLNGIQSLIRKKNDDHTLMYVHQLSDIFRYLLQSDRKGLVILREELEFIQSFQYVMEVRFANKLAFSINVNQEKKDMLMLPVLSLLPLVDNIVVHNMIDSEHKMLISIYLNDYDELVVSNPVYPKLSQSDTNGTGLKNLENRFSLLMNKQIRVECDEKTFRVYLPLK</sequence>
<keyword evidence="3" id="KW-0418">Kinase</keyword>
<feature type="transmembrane region" description="Helical" evidence="1">
    <location>
        <begin position="118"/>
        <end position="137"/>
    </location>
</feature>
<dbReference type="Proteomes" id="UP000236725">
    <property type="component" value="Unassembled WGS sequence"/>
</dbReference>
<evidence type="ECO:0000313" key="4">
    <source>
        <dbReference type="Proteomes" id="UP000236725"/>
    </source>
</evidence>
<dbReference type="InterPro" id="IPR050640">
    <property type="entry name" value="Bact_2-comp_sensor_kinase"/>
</dbReference>
<dbReference type="AlphaFoldDB" id="A0A8G2BXX4"/>
<keyword evidence="1" id="KW-0472">Membrane</keyword>
<keyword evidence="1" id="KW-0812">Transmembrane</keyword>
<dbReference type="InterPro" id="IPR010559">
    <property type="entry name" value="Sig_transdc_His_kin_internal"/>
</dbReference>
<evidence type="ECO:0000256" key="1">
    <source>
        <dbReference type="SAM" id="Phobius"/>
    </source>
</evidence>
<reference evidence="3 4" key="1">
    <citation type="submission" date="2016-10" db="EMBL/GenBank/DDBJ databases">
        <authorList>
            <person name="Varghese N."/>
            <person name="Submissions S."/>
        </authorList>
    </citation>
    <scope>NUCLEOTIDE SEQUENCE [LARGE SCALE GENOMIC DNA]</scope>
    <source>
        <strain evidence="3 4">DSM 29073</strain>
    </source>
</reference>
<keyword evidence="4" id="KW-1185">Reference proteome</keyword>
<feature type="transmembrane region" description="Helical" evidence="1">
    <location>
        <begin position="43"/>
        <end position="67"/>
    </location>
</feature>
<dbReference type="PANTHER" id="PTHR34220">
    <property type="entry name" value="SENSOR HISTIDINE KINASE YPDA"/>
    <property type="match status" value="1"/>
</dbReference>
<evidence type="ECO:0000259" key="2">
    <source>
        <dbReference type="Pfam" id="PF06580"/>
    </source>
</evidence>
<keyword evidence="1" id="KW-1133">Transmembrane helix</keyword>
<dbReference type="EMBL" id="FNVS01000015">
    <property type="protein sequence ID" value="SEG11242.1"/>
    <property type="molecule type" value="Genomic_DNA"/>
</dbReference>
<feature type="transmembrane region" description="Helical" evidence="1">
    <location>
        <begin position="16"/>
        <end position="37"/>
    </location>
</feature>
<name>A0A8G2BXX4_9BACT</name>
<dbReference type="GO" id="GO:0000155">
    <property type="term" value="F:phosphorelay sensor kinase activity"/>
    <property type="evidence" value="ECO:0007669"/>
    <property type="project" value="InterPro"/>
</dbReference>
<dbReference type="GO" id="GO:0016020">
    <property type="term" value="C:membrane"/>
    <property type="evidence" value="ECO:0007669"/>
    <property type="project" value="InterPro"/>
</dbReference>
<protein>
    <submittedName>
        <fullName evidence="3">Histidine kinase</fullName>
    </submittedName>
</protein>
<evidence type="ECO:0000313" key="3">
    <source>
        <dbReference type="EMBL" id="SEG11242.1"/>
    </source>
</evidence>
<proteinExistence type="predicted"/>
<keyword evidence="3" id="KW-0808">Transferase</keyword>
<accession>A0A8G2BXX4</accession>
<dbReference type="Pfam" id="PF06580">
    <property type="entry name" value="His_kinase"/>
    <property type="match status" value="1"/>
</dbReference>